<organism evidence="2 3">
    <name type="scientific">Prototheca wickerhamii</name>
    <dbReference type="NCBI Taxonomy" id="3111"/>
    <lineage>
        <taxon>Eukaryota</taxon>
        <taxon>Viridiplantae</taxon>
        <taxon>Chlorophyta</taxon>
        <taxon>core chlorophytes</taxon>
        <taxon>Trebouxiophyceae</taxon>
        <taxon>Chlorellales</taxon>
        <taxon>Chlorellaceae</taxon>
        <taxon>Prototheca</taxon>
    </lineage>
</organism>
<gene>
    <name evidence="2" type="ORF">QBZ16_003854</name>
</gene>
<feature type="coiled-coil region" evidence="1">
    <location>
        <begin position="18"/>
        <end position="79"/>
    </location>
</feature>
<dbReference type="EMBL" id="JASFZW010000005">
    <property type="protein sequence ID" value="KAK2077986.1"/>
    <property type="molecule type" value="Genomic_DNA"/>
</dbReference>
<evidence type="ECO:0000256" key="1">
    <source>
        <dbReference type="SAM" id="Coils"/>
    </source>
</evidence>
<reference evidence="2" key="1">
    <citation type="submission" date="2021-01" db="EMBL/GenBank/DDBJ databases">
        <authorList>
            <person name="Eckstrom K.M.E."/>
        </authorList>
    </citation>
    <scope>NUCLEOTIDE SEQUENCE</scope>
    <source>
        <strain evidence="2">UVCC 0001</strain>
    </source>
</reference>
<keyword evidence="3" id="KW-1185">Reference proteome</keyword>
<protein>
    <submittedName>
        <fullName evidence="2">Uncharacterized protein</fullName>
    </submittedName>
</protein>
<dbReference type="AlphaFoldDB" id="A0AAD9MN32"/>
<accession>A0AAD9MN32</accession>
<proteinExistence type="predicted"/>
<sequence length="135" mass="14663">MDEPTHGFSAEQAQTVAMEAIQRKMADQARSIREALEAVGPTQGMNELVDRMGSKRAVLQKMRADLETIYRRLRSIRQQLQASHPWAFQESNDAAAQLAASGSAATIALLDTQSAVAAVGDWAAHATWDWGRAAA</sequence>
<evidence type="ECO:0000313" key="3">
    <source>
        <dbReference type="Proteomes" id="UP001255856"/>
    </source>
</evidence>
<name>A0AAD9MN32_PROWI</name>
<evidence type="ECO:0000313" key="2">
    <source>
        <dbReference type="EMBL" id="KAK2077986.1"/>
    </source>
</evidence>
<dbReference type="Proteomes" id="UP001255856">
    <property type="component" value="Unassembled WGS sequence"/>
</dbReference>
<comment type="caution">
    <text evidence="2">The sequence shown here is derived from an EMBL/GenBank/DDBJ whole genome shotgun (WGS) entry which is preliminary data.</text>
</comment>
<keyword evidence="1" id="KW-0175">Coiled coil</keyword>